<organism evidence="1 2">
    <name type="scientific">Naganishia adeliensis</name>
    <dbReference type="NCBI Taxonomy" id="92952"/>
    <lineage>
        <taxon>Eukaryota</taxon>
        <taxon>Fungi</taxon>
        <taxon>Dikarya</taxon>
        <taxon>Basidiomycota</taxon>
        <taxon>Agaricomycotina</taxon>
        <taxon>Tremellomycetes</taxon>
        <taxon>Filobasidiales</taxon>
        <taxon>Filobasidiaceae</taxon>
        <taxon>Naganishia</taxon>
    </lineage>
</organism>
<dbReference type="Proteomes" id="UP001230649">
    <property type="component" value="Unassembled WGS sequence"/>
</dbReference>
<evidence type="ECO:0000313" key="1">
    <source>
        <dbReference type="EMBL" id="KAJ9092697.1"/>
    </source>
</evidence>
<keyword evidence="2" id="KW-1185">Reference proteome</keyword>
<accession>A0ACC2V112</accession>
<sequence>MQEPQPQVPQHLTIPSFDGTQLEARLYPSASRSGNGRGSAPLMVAIIAHPYGFLGGSMNDHVVQTLKDTLSEQGIPTLLYNSRGVGKSTGRASWTGEPERKDYQALGYSFGALMAGQAVPPTSNPEMKVDLRYILISPPISSLVGFLLTPFRTSQYTRALQRIVFEDAAVQEGLEKKKKVLFAYGGRDNFTDGETYRNWTKRLVNGRQEMEGDVLSVAEVEGADHFWRNPRHREELSEAVCNWL</sequence>
<reference evidence="1" key="1">
    <citation type="submission" date="2023-04" db="EMBL/GenBank/DDBJ databases">
        <title>Draft Genome sequencing of Naganishia species isolated from polar environments using Oxford Nanopore Technology.</title>
        <authorList>
            <person name="Leo P."/>
            <person name="Venkateswaran K."/>
        </authorList>
    </citation>
    <scope>NUCLEOTIDE SEQUENCE</scope>
    <source>
        <strain evidence="1">MNA-CCFEE 5262</strain>
    </source>
</reference>
<dbReference type="EMBL" id="JASBWS010000168">
    <property type="protein sequence ID" value="KAJ9092697.1"/>
    <property type="molecule type" value="Genomic_DNA"/>
</dbReference>
<proteinExistence type="predicted"/>
<evidence type="ECO:0000313" key="2">
    <source>
        <dbReference type="Proteomes" id="UP001230649"/>
    </source>
</evidence>
<name>A0ACC2V112_9TREE</name>
<protein>
    <submittedName>
        <fullName evidence="1">Uncharacterized protein</fullName>
    </submittedName>
</protein>
<comment type="caution">
    <text evidence="1">The sequence shown here is derived from an EMBL/GenBank/DDBJ whole genome shotgun (WGS) entry which is preliminary data.</text>
</comment>
<gene>
    <name evidence="1" type="ORF">QFC20_007298</name>
</gene>